<dbReference type="InterPro" id="IPR011993">
    <property type="entry name" value="PH-like_dom_sf"/>
</dbReference>
<reference evidence="3 4" key="1">
    <citation type="journal article" date="2024" name="Science">
        <title>Giant polyketide synthase enzymes in the biosynthesis of giant marine polyether toxins.</title>
        <authorList>
            <person name="Fallon T.R."/>
            <person name="Shende V.V."/>
            <person name="Wierzbicki I.H."/>
            <person name="Pendleton A.L."/>
            <person name="Watervoot N.F."/>
            <person name="Auber R.P."/>
            <person name="Gonzalez D.J."/>
            <person name="Wisecaver J.H."/>
            <person name="Moore B.S."/>
        </authorList>
    </citation>
    <scope>NUCLEOTIDE SEQUENCE [LARGE SCALE GENOMIC DNA]</scope>
    <source>
        <strain evidence="3 4">12B1</strain>
    </source>
</reference>
<comment type="caution">
    <text evidence="3">The sequence shown here is derived from an EMBL/GenBank/DDBJ whole genome shotgun (WGS) entry which is preliminary data.</text>
</comment>
<dbReference type="SMART" id="SM01127">
    <property type="entry name" value="DDHD"/>
    <property type="match status" value="1"/>
</dbReference>
<feature type="region of interest" description="Disordered" evidence="1">
    <location>
        <begin position="276"/>
        <end position="304"/>
    </location>
</feature>
<dbReference type="GO" id="GO:0004620">
    <property type="term" value="F:phospholipase activity"/>
    <property type="evidence" value="ECO:0007669"/>
    <property type="project" value="TreeGrafter"/>
</dbReference>
<protein>
    <recommendedName>
        <fullName evidence="2">DDHD domain-containing protein</fullName>
    </recommendedName>
</protein>
<feature type="compositionally biased region" description="Gly residues" evidence="1">
    <location>
        <begin position="504"/>
        <end position="539"/>
    </location>
</feature>
<feature type="region of interest" description="Disordered" evidence="1">
    <location>
        <begin position="58"/>
        <end position="119"/>
    </location>
</feature>
<evidence type="ECO:0000256" key="1">
    <source>
        <dbReference type="SAM" id="MobiDB-lite"/>
    </source>
</evidence>
<dbReference type="SUPFAM" id="SSF50729">
    <property type="entry name" value="PH domain-like"/>
    <property type="match status" value="1"/>
</dbReference>
<dbReference type="PANTHER" id="PTHR23509">
    <property type="entry name" value="PA-PL1 PHOSPHOLIPASE FAMILY"/>
    <property type="match status" value="1"/>
</dbReference>
<evidence type="ECO:0000313" key="4">
    <source>
        <dbReference type="Proteomes" id="UP001515480"/>
    </source>
</evidence>
<dbReference type="PROSITE" id="PS51043">
    <property type="entry name" value="DDHD"/>
    <property type="match status" value="1"/>
</dbReference>
<keyword evidence="4" id="KW-1185">Reference proteome</keyword>
<dbReference type="PANTHER" id="PTHR23509:SF10">
    <property type="entry name" value="LD21067P"/>
    <property type="match status" value="1"/>
</dbReference>
<dbReference type="Proteomes" id="UP001515480">
    <property type="component" value="Unassembled WGS sequence"/>
</dbReference>
<organism evidence="3 4">
    <name type="scientific">Prymnesium parvum</name>
    <name type="common">Toxic golden alga</name>
    <dbReference type="NCBI Taxonomy" id="97485"/>
    <lineage>
        <taxon>Eukaryota</taxon>
        <taxon>Haptista</taxon>
        <taxon>Haptophyta</taxon>
        <taxon>Prymnesiophyceae</taxon>
        <taxon>Prymnesiales</taxon>
        <taxon>Prymnesiaceae</taxon>
        <taxon>Prymnesium</taxon>
    </lineage>
</organism>
<dbReference type="GO" id="GO:0005737">
    <property type="term" value="C:cytoplasm"/>
    <property type="evidence" value="ECO:0007669"/>
    <property type="project" value="TreeGrafter"/>
</dbReference>
<dbReference type="SMART" id="SM00233">
    <property type="entry name" value="PH"/>
    <property type="match status" value="2"/>
</dbReference>
<evidence type="ECO:0000313" key="3">
    <source>
        <dbReference type="EMBL" id="KAL1525557.1"/>
    </source>
</evidence>
<accession>A0AB34JXI5</accession>
<dbReference type="GO" id="GO:0046872">
    <property type="term" value="F:metal ion binding"/>
    <property type="evidence" value="ECO:0007669"/>
    <property type="project" value="InterPro"/>
</dbReference>
<dbReference type="Pfam" id="PF02862">
    <property type="entry name" value="DDHD"/>
    <property type="match status" value="1"/>
</dbReference>
<feature type="compositionally biased region" description="Pro residues" evidence="1">
    <location>
        <begin position="282"/>
        <end position="299"/>
    </location>
</feature>
<dbReference type="AlphaFoldDB" id="A0AB34JXI5"/>
<dbReference type="InterPro" id="IPR004177">
    <property type="entry name" value="DDHD_dom"/>
</dbReference>
<dbReference type="InterPro" id="IPR001849">
    <property type="entry name" value="PH_domain"/>
</dbReference>
<evidence type="ECO:0000259" key="2">
    <source>
        <dbReference type="PROSITE" id="PS51043"/>
    </source>
</evidence>
<dbReference type="InterPro" id="IPR058055">
    <property type="entry name" value="PA-PLA1"/>
</dbReference>
<proteinExistence type="predicted"/>
<feature type="domain" description="DDHD" evidence="2">
    <location>
        <begin position="473"/>
        <end position="687"/>
    </location>
</feature>
<feature type="compositionally biased region" description="Basic and acidic residues" evidence="1">
    <location>
        <begin position="80"/>
        <end position="91"/>
    </location>
</feature>
<gene>
    <name evidence="3" type="ORF">AB1Y20_020412</name>
</gene>
<feature type="region of interest" description="Disordered" evidence="1">
    <location>
        <begin position="501"/>
        <end position="558"/>
    </location>
</feature>
<dbReference type="EMBL" id="JBGBPQ010000004">
    <property type="protein sequence ID" value="KAL1525557.1"/>
    <property type="molecule type" value="Genomic_DNA"/>
</dbReference>
<name>A0AB34JXI5_PRYPA</name>
<sequence length="942" mass="98869">MRAAAASPPPPDAATQLEAQLASIRSLALHLSDAPPSHAALTDTLRACELQLQALLEESPPDAGFSERVTPLDEESDFSQESREEAADGGHRAASSEGESDGISAASQGEGRVASVTTTEAEVQGQSVAAVTTTEAEVQGGRVAALTTTKEVQGENVTAVSTTKEEVQGASIAATTTSEAEVHGERATAITTTQAALDGESGAASDWEGVAPPLATATATLTDEIFRRPQPHASAAALHLADDLFRPPAALLRDHTRPLAPPRLAEDGGQLRNSIFDDLLRRPPPPPPPSAAAPPPPSPSDAAATPHHLLFLVHGIGRHDDFADDRLVGWDGGPRRCGGNHEFRAALEKAADGPLAAARPRLAVRAIEWHSVLHDGRGEALLAACAPPGVGDLRGFTRSTVMDVLYYAAPPHGQRIVDAVAEALNAKHAAFVAERPGWRGGVSIAAHSLGSVLCADLLMHAGTTARGVRYPTLAFHVDCFFAFGSPVPLFLISRLSHRPAVQHGDGGGGGGTGGAAAGGGEEGSGGAADGGGEGGAPGGGERKQDGGGEEGGDGEPRLPRCRSFFNVVNPIDPIAYLCAPLLGPSPPPLDAEGGIDAAVQHSQRVEAMKQPPKELPTLRAIAPGASFDEVVRYLRSHDWRTHRPGEVVDAQLPHRFVLNETLFSLRAHSSYFLSEEVALFTLTQLLVPWARAPHAAPSPSLRLDVRLAAASELHLRSEITGRDVRVVALLQSGCLFVLPDEARWLPQPRGELRLRGATVAPRGGRGGTLAVTEAGTGRVYELDCKAAEEAAEWAAAVEEAVRAADGGEAEGGGGRGVKGWEGDGRLGFFGAARSGLLLKRGSITRAWKQRWFALCGGALQCYNRPPLVEEAVRAVDVRRATLRLHEASGQMSWALEGGELIQLFAAEEATMRVWADVCEGFGIAVDRHYQPRDLNLKERPTA</sequence>
<dbReference type="Gene3D" id="2.30.29.30">
    <property type="entry name" value="Pleckstrin-homology domain (PH domain)/Phosphotyrosine-binding domain (PTB)"/>
    <property type="match status" value="1"/>
</dbReference>